<dbReference type="AlphaFoldDB" id="A0A8C2P042"/>
<sequence length="96" mass="11285">MTNTKGKRRGTRYMFSRPFRKHGNGYCSKRNAPQMLPCLQCYPACCWHHCKQTRARFLTRELMCVSSILSTQSRDSFLKCMKENDQKKKEAKEKGT</sequence>
<dbReference type="PANTHER" id="PTHR20981">
    <property type="entry name" value="60S RIBOSOMAL PROTEIN L21"/>
    <property type="match status" value="1"/>
</dbReference>
<dbReference type="Ensembl" id="ENSCHIT00010017468.1">
    <property type="protein sequence ID" value="ENSCHIP00010012346.1"/>
    <property type="gene ID" value="ENSCHIG00010009168.1"/>
</dbReference>
<dbReference type="GO" id="GO:0005840">
    <property type="term" value="C:ribosome"/>
    <property type="evidence" value="ECO:0007669"/>
    <property type="project" value="UniProtKB-KW"/>
</dbReference>
<dbReference type="Gene3D" id="2.30.30.70">
    <property type="entry name" value="Ribosomal protein L21"/>
    <property type="match status" value="1"/>
</dbReference>
<evidence type="ECO:0000313" key="3">
    <source>
        <dbReference type="Ensembl" id="ENSCHIP00010012346.1"/>
    </source>
</evidence>
<reference evidence="3" key="1">
    <citation type="submission" date="2019-03" db="EMBL/GenBank/DDBJ databases">
        <title>Genome sequencing and reference-guided assembly of Black Bengal Goat (Capra hircus).</title>
        <authorList>
            <person name="Siddiki A.Z."/>
            <person name="Baten A."/>
            <person name="Billah M."/>
            <person name="Alam M.A.U."/>
            <person name="Shawrob K.S.M."/>
            <person name="Saha S."/>
            <person name="Chowdhury M."/>
            <person name="Rahman A.H."/>
            <person name="Stear M."/>
            <person name="Miah G."/>
            <person name="Das G.B."/>
            <person name="Hossain M.M."/>
            <person name="Kumkum M."/>
            <person name="Islam M.S."/>
            <person name="Mollah A.M."/>
            <person name="Ahsan A."/>
            <person name="Tusar F."/>
            <person name="Khan M.K.I."/>
        </authorList>
    </citation>
    <scope>NUCLEOTIDE SEQUENCE [LARGE SCALE GENOMIC DNA]</scope>
</reference>
<dbReference type="InterPro" id="IPR036948">
    <property type="entry name" value="Ribosomal_eL21_sf"/>
</dbReference>
<name>A0A8C2P042_CAPHI</name>
<evidence type="ECO:0008006" key="4">
    <source>
        <dbReference type="Google" id="ProtNLM"/>
    </source>
</evidence>
<dbReference type="GO" id="GO:1990904">
    <property type="term" value="C:ribonucleoprotein complex"/>
    <property type="evidence" value="ECO:0007669"/>
    <property type="project" value="UniProtKB-KW"/>
</dbReference>
<organism evidence="3">
    <name type="scientific">Capra hircus</name>
    <name type="common">Goat</name>
    <dbReference type="NCBI Taxonomy" id="9925"/>
    <lineage>
        <taxon>Eukaryota</taxon>
        <taxon>Metazoa</taxon>
        <taxon>Chordata</taxon>
        <taxon>Craniata</taxon>
        <taxon>Vertebrata</taxon>
        <taxon>Euteleostomi</taxon>
        <taxon>Mammalia</taxon>
        <taxon>Eutheria</taxon>
        <taxon>Laurasiatheria</taxon>
        <taxon>Artiodactyla</taxon>
        <taxon>Ruminantia</taxon>
        <taxon>Pecora</taxon>
        <taxon>Bovidae</taxon>
        <taxon>Caprinae</taxon>
        <taxon>Capra</taxon>
    </lineage>
</organism>
<dbReference type="GO" id="GO:0006412">
    <property type="term" value="P:translation"/>
    <property type="evidence" value="ECO:0007669"/>
    <property type="project" value="InterPro"/>
</dbReference>
<proteinExistence type="predicted"/>
<protein>
    <recommendedName>
        <fullName evidence="4">60S ribosomal protein L21</fullName>
    </recommendedName>
</protein>
<reference evidence="3" key="2">
    <citation type="submission" date="2025-08" db="UniProtKB">
        <authorList>
            <consortium name="Ensembl"/>
        </authorList>
    </citation>
    <scope>IDENTIFICATION</scope>
</reference>
<dbReference type="InterPro" id="IPR001147">
    <property type="entry name" value="Ribosomal_eL21"/>
</dbReference>
<evidence type="ECO:0000256" key="1">
    <source>
        <dbReference type="ARBA" id="ARBA00022980"/>
    </source>
</evidence>
<dbReference type="GO" id="GO:0003735">
    <property type="term" value="F:structural constituent of ribosome"/>
    <property type="evidence" value="ECO:0007669"/>
    <property type="project" value="InterPro"/>
</dbReference>
<keyword evidence="2" id="KW-0687">Ribonucleoprotein</keyword>
<dbReference type="Gene3D" id="6.10.250.3260">
    <property type="match status" value="1"/>
</dbReference>
<accession>A0A8C2P042</accession>
<keyword evidence="1" id="KW-0689">Ribosomal protein</keyword>
<evidence type="ECO:0000256" key="2">
    <source>
        <dbReference type="ARBA" id="ARBA00023274"/>
    </source>
</evidence>